<organism evidence="4 5">
    <name type="scientific">Acinetobacter rudis CIP 110305</name>
    <dbReference type="NCBI Taxonomy" id="421052"/>
    <lineage>
        <taxon>Bacteria</taxon>
        <taxon>Pseudomonadati</taxon>
        <taxon>Pseudomonadota</taxon>
        <taxon>Gammaproteobacteria</taxon>
        <taxon>Moraxellales</taxon>
        <taxon>Moraxellaceae</taxon>
        <taxon>Acinetobacter</taxon>
    </lineage>
</organism>
<name>S3P547_9GAMM</name>
<reference evidence="4 5" key="1">
    <citation type="submission" date="2013-06" db="EMBL/GenBank/DDBJ databases">
        <title>The Genome Sequence of Acinetobacter rudis CIP 110305.</title>
        <authorList>
            <consortium name="The Broad Institute Genome Sequencing Platform"/>
            <consortium name="The Broad Institute Genome Sequencing Center for Infectious Disease"/>
            <person name="Cerqueira G."/>
            <person name="Feldgarden M."/>
            <person name="Courvalin P."/>
            <person name="Perichon B."/>
            <person name="Grillot-Courvalin C."/>
            <person name="Clermont D."/>
            <person name="Rocha E."/>
            <person name="Yoon E.-J."/>
            <person name="Nemec A."/>
            <person name="Young S.K."/>
            <person name="Zeng Q."/>
            <person name="Gargeya S."/>
            <person name="Fitzgerald M."/>
            <person name="Abouelleil A."/>
            <person name="Alvarado L."/>
            <person name="Berlin A.M."/>
            <person name="Chapman S.B."/>
            <person name="Dewar J."/>
            <person name="Goldberg J."/>
            <person name="Griggs A."/>
            <person name="Gujja S."/>
            <person name="Hansen M."/>
            <person name="Howarth C."/>
            <person name="Imamovic A."/>
            <person name="Larimer J."/>
            <person name="McCowan C."/>
            <person name="Murphy C."/>
            <person name="Pearson M."/>
            <person name="Priest M."/>
            <person name="Roberts A."/>
            <person name="Saif S."/>
            <person name="Shea T."/>
            <person name="Sykes S."/>
            <person name="Wortman J."/>
            <person name="Nusbaum C."/>
            <person name="Birren B."/>
        </authorList>
    </citation>
    <scope>NUCLEOTIDE SEQUENCE [LARGE SCALE GENOMIC DNA]</scope>
    <source>
        <strain evidence="4 5">CIP 110305</strain>
    </source>
</reference>
<dbReference type="PIRSF" id="PIRSF005211">
    <property type="entry name" value="Ab_hydro_YheT"/>
    <property type="match status" value="1"/>
</dbReference>
<proteinExistence type="inferred from homology"/>
<dbReference type="Gene3D" id="3.40.50.1820">
    <property type="entry name" value="alpha/beta hydrolase"/>
    <property type="match status" value="1"/>
</dbReference>
<feature type="active site" description="Charge relay system" evidence="2">
    <location>
        <position position="336"/>
    </location>
</feature>
<comment type="similarity">
    <text evidence="1">Belongs to the AB hydrolase superfamily. AB hydrolase 4 family.</text>
</comment>
<dbReference type="InterPro" id="IPR050960">
    <property type="entry name" value="AB_hydrolase_4_sf"/>
</dbReference>
<feature type="domain" description="AB hydrolase-1" evidence="3">
    <location>
        <begin position="105"/>
        <end position="342"/>
    </location>
</feature>
<dbReference type="SUPFAM" id="SSF53474">
    <property type="entry name" value="alpha/beta-Hydrolases"/>
    <property type="match status" value="1"/>
</dbReference>
<evidence type="ECO:0000259" key="3">
    <source>
        <dbReference type="Pfam" id="PF00561"/>
    </source>
</evidence>
<feature type="active site" description="Charge relay system" evidence="2">
    <location>
        <position position="184"/>
    </location>
</feature>
<dbReference type="PANTHER" id="PTHR10794:SF93">
    <property type="entry name" value="SERINE AMINOPEPTIDASE S33 DOMAIN-CONTAINING PROTEIN"/>
    <property type="match status" value="1"/>
</dbReference>
<protein>
    <recommendedName>
        <fullName evidence="3">AB hydrolase-1 domain-containing protein</fullName>
    </recommendedName>
</protein>
<dbReference type="Proteomes" id="UP000014568">
    <property type="component" value="Unassembled WGS sequence"/>
</dbReference>
<feature type="active site" description="Charge relay system" evidence="2">
    <location>
        <position position="305"/>
    </location>
</feature>
<gene>
    <name evidence="4" type="ORF">F945_01840</name>
</gene>
<dbReference type="InterPro" id="IPR000073">
    <property type="entry name" value="AB_hydrolase_1"/>
</dbReference>
<dbReference type="eggNOG" id="COG0429">
    <property type="taxonomic scope" value="Bacteria"/>
</dbReference>
<dbReference type="InterPro" id="IPR012020">
    <property type="entry name" value="ABHD4"/>
</dbReference>
<dbReference type="EMBL" id="ATGI01000022">
    <property type="protein sequence ID" value="EPF73961.1"/>
    <property type="molecule type" value="Genomic_DNA"/>
</dbReference>
<keyword evidence="5" id="KW-1185">Reference proteome</keyword>
<dbReference type="PANTHER" id="PTHR10794">
    <property type="entry name" value="ABHYDROLASE DOMAIN-CONTAINING PROTEIN"/>
    <property type="match status" value="1"/>
</dbReference>
<evidence type="ECO:0000256" key="2">
    <source>
        <dbReference type="PIRSR" id="PIRSR005211-1"/>
    </source>
</evidence>
<dbReference type="GO" id="GO:0047372">
    <property type="term" value="F:monoacylglycerol lipase activity"/>
    <property type="evidence" value="ECO:0007669"/>
    <property type="project" value="TreeGrafter"/>
</dbReference>
<evidence type="ECO:0000313" key="5">
    <source>
        <dbReference type="Proteomes" id="UP000014568"/>
    </source>
</evidence>
<dbReference type="OrthoDB" id="6794451at2"/>
<dbReference type="InterPro" id="IPR029058">
    <property type="entry name" value="AB_hydrolase_fold"/>
</dbReference>
<accession>S3P547</accession>
<dbReference type="GO" id="GO:0034338">
    <property type="term" value="F:short-chain carboxylesterase activity"/>
    <property type="evidence" value="ECO:0007669"/>
    <property type="project" value="TreeGrafter"/>
</dbReference>
<sequence>MKSLLNKVSQHVLTRFDQVTGIEKPKLYFNEKGELSPTIENLSQLHQKYRPTPWLSNRHMHLLYFDVIKKRSISLDYDHLEHLTMQDGGITAIAWLGAELAPDTPTILILHTITGTPESMSELVQDLHRYTGWRIALCLRRGHAGLPMPVPKINLFGSTDDLREQIKFIQDKYPSSTLYGMGSSAGTGLLVRYLGEDGDKTPLKAAFALCPGYNTELGFSSVHPFYSKVMTKKIINKFIQPYQTTWKNTKSLSKVLESKSLFDFEQTYFELAGYQDYETYSNATNPIYVLENITTPLLVLNSEDDPVCNIQNFEPYKDTVKNMSNIAVVTTKKGSHCGFYQGLLETRSWASKLAADFFLLEAKKHTHL</sequence>
<evidence type="ECO:0000313" key="4">
    <source>
        <dbReference type="EMBL" id="EPF73961.1"/>
    </source>
</evidence>
<dbReference type="PATRIC" id="fig|421052.3.peg.1796"/>
<dbReference type="Pfam" id="PF00561">
    <property type="entry name" value="Abhydrolase_1"/>
    <property type="match status" value="1"/>
</dbReference>
<evidence type="ECO:0000256" key="1">
    <source>
        <dbReference type="ARBA" id="ARBA00010884"/>
    </source>
</evidence>
<dbReference type="STRING" id="632955.GCA_000829675_02539"/>
<dbReference type="RefSeq" id="WP_016656247.1">
    <property type="nucleotide sequence ID" value="NZ_KE340353.1"/>
</dbReference>
<dbReference type="AlphaFoldDB" id="S3P547"/>
<dbReference type="HOGENOM" id="CLU_032487_4_2_6"/>
<comment type="caution">
    <text evidence="4">The sequence shown here is derived from an EMBL/GenBank/DDBJ whole genome shotgun (WGS) entry which is preliminary data.</text>
</comment>